<protein>
    <submittedName>
        <fullName evidence="2">Uncharacterized protein</fullName>
    </submittedName>
</protein>
<reference evidence="2 3" key="1">
    <citation type="journal article" date="2018" name="Nat. Ecol. Evol.">
        <title>Pezizomycetes genomes reveal the molecular basis of ectomycorrhizal truffle lifestyle.</title>
        <authorList>
            <person name="Murat C."/>
            <person name="Payen T."/>
            <person name="Noel B."/>
            <person name="Kuo A."/>
            <person name="Morin E."/>
            <person name="Chen J."/>
            <person name="Kohler A."/>
            <person name="Krizsan K."/>
            <person name="Balestrini R."/>
            <person name="Da Silva C."/>
            <person name="Montanini B."/>
            <person name="Hainaut M."/>
            <person name="Levati E."/>
            <person name="Barry K.W."/>
            <person name="Belfiori B."/>
            <person name="Cichocki N."/>
            <person name="Clum A."/>
            <person name="Dockter R.B."/>
            <person name="Fauchery L."/>
            <person name="Guy J."/>
            <person name="Iotti M."/>
            <person name="Le Tacon F."/>
            <person name="Lindquist E.A."/>
            <person name="Lipzen A."/>
            <person name="Malagnac F."/>
            <person name="Mello A."/>
            <person name="Molinier V."/>
            <person name="Miyauchi S."/>
            <person name="Poulain J."/>
            <person name="Riccioni C."/>
            <person name="Rubini A."/>
            <person name="Sitrit Y."/>
            <person name="Splivallo R."/>
            <person name="Traeger S."/>
            <person name="Wang M."/>
            <person name="Zifcakova L."/>
            <person name="Wipf D."/>
            <person name="Zambonelli A."/>
            <person name="Paolocci F."/>
            <person name="Nowrousian M."/>
            <person name="Ottonello S."/>
            <person name="Baldrian P."/>
            <person name="Spatafora J.W."/>
            <person name="Henrissat B."/>
            <person name="Nagy L.G."/>
            <person name="Aury J.M."/>
            <person name="Wincker P."/>
            <person name="Grigoriev I.V."/>
            <person name="Bonfante P."/>
            <person name="Martin F.M."/>
        </authorList>
    </citation>
    <scope>NUCLEOTIDE SEQUENCE [LARGE SCALE GENOMIC DNA]</scope>
    <source>
        <strain evidence="2 3">RN42</strain>
    </source>
</reference>
<feature type="compositionally biased region" description="Basic and acidic residues" evidence="1">
    <location>
        <begin position="53"/>
        <end position="64"/>
    </location>
</feature>
<gene>
    <name evidence="2" type="ORF">BJ508DRAFT_327900</name>
</gene>
<evidence type="ECO:0000313" key="3">
    <source>
        <dbReference type="Proteomes" id="UP000275078"/>
    </source>
</evidence>
<evidence type="ECO:0000313" key="2">
    <source>
        <dbReference type="EMBL" id="RPA79847.1"/>
    </source>
</evidence>
<accession>A0A3N4I320</accession>
<sequence length="552" mass="63502">MSKRIPWEVLECYDSEKTDDDQGTRKKRCVEITSLDHTQHHLHPSSDPANSESDIHQEETETPHTKSLKTTASTFIFGSNNHEESEASVFSFGDNSNLQTPFNPFPSQTTLDESEPVQVSIEEASKLAEKHTAIPSESVCPVFPARRWDKLYLESKLEQVLLFLPPQTTAQRLRAFLFEAFKLGSEQYSLDEMELWAAGEVPDFDLPRRLMYIPNTSADVCKIPVDQRWWHLSSIPTVRLCDRNASSYKLQCKVTNILDRIRSGERWTFIIRHPDYYSLSDLFGPRYRIPASLGVLGNLEGTRKQFLLDQLQEPLFRQISYDGLCYDSFFAFTHHPRKPKLTMADFKAACEVSLGGHRLKKYKHGDKGILEKRMDEAWFFHIELTADEAGWASQSASEYLAAKILELVVPKNGPSVEEIMMRYCGILPLLGDIFRSMERYDEFHSRREVAVGKDRKRKLKRERLCDLGVDRFLYFLVDGLEELKDPKVICELMEALGYFTVNGRHGIVCFQGEDSTAIREAYEQRLDSSHISLVELCEDTGTKMWDFDCLSD</sequence>
<dbReference type="Proteomes" id="UP000275078">
    <property type="component" value="Unassembled WGS sequence"/>
</dbReference>
<evidence type="ECO:0000256" key="1">
    <source>
        <dbReference type="SAM" id="MobiDB-lite"/>
    </source>
</evidence>
<feature type="region of interest" description="Disordered" evidence="1">
    <location>
        <begin position="34"/>
        <end position="70"/>
    </location>
</feature>
<organism evidence="2 3">
    <name type="scientific">Ascobolus immersus RN42</name>
    <dbReference type="NCBI Taxonomy" id="1160509"/>
    <lineage>
        <taxon>Eukaryota</taxon>
        <taxon>Fungi</taxon>
        <taxon>Dikarya</taxon>
        <taxon>Ascomycota</taxon>
        <taxon>Pezizomycotina</taxon>
        <taxon>Pezizomycetes</taxon>
        <taxon>Pezizales</taxon>
        <taxon>Ascobolaceae</taxon>
        <taxon>Ascobolus</taxon>
    </lineage>
</organism>
<dbReference type="EMBL" id="ML119694">
    <property type="protein sequence ID" value="RPA79847.1"/>
    <property type="molecule type" value="Genomic_DNA"/>
</dbReference>
<proteinExistence type="predicted"/>
<name>A0A3N4I320_ASCIM</name>
<dbReference type="AlphaFoldDB" id="A0A3N4I320"/>
<keyword evidence="3" id="KW-1185">Reference proteome</keyword>